<evidence type="ECO:0000256" key="1">
    <source>
        <dbReference type="ARBA" id="ARBA00022801"/>
    </source>
</evidence>
<dbReference type="PANTHER" id="PTHR12631">
    <property type="entry name" value="ALPHA-L-IDURONIDASE"/>
    <property type="match status" value="1"/>
</dbReference>
<keyword evidence="1 3" id="KW-0378">Hydrolase</keyword>
<dbReference type="PANTHER" id="PTHR12631:SF10">
    <property type="entry name" value="BETA-XYLOSIDASE-LIKE PROTEIN-RELATED"/>
    <property type="match status" value="1"/>
</dbReference>
<dbReference type="Gene3D" id="3.20.20.80">
    <property type="entry name" value="Glycosidases"/>
    <property type="match status" value="1"/>
</dbReference>
<dbReference type="EMBL" id="MUKV01000019">
    <property type="protein sequence ID" value="OQS37319.1"/>
    <property type="molecule type" value="Genomic_DNA"/>
</dbReference>
<keyword evidence="2 3" id="KW-0326">Glycosidase</keyword>
<evidence type="ECO:0000256" key="4">
    <source>
        <dbReference type="SAM" id="SignalP"/>
    </source>
</evidence>
<comment type="similarity">
    <text evidence="3">Belongs to the glycosyl hydrolase 5 (cellulase A) family.</text>
</comment>
<evidence type="ECO:0000313" key="6">
    <source>
        <dbReference type="EMBL" id="OQS37319.1"/>
    </source>
</evidence>
<organism evidence="6 7">
    <name type="scientific">Chromobacterium haemolyticum</name>
    <dbReference type="NCBI Taxonomy" id="394935"/>
    <lineage>
        <taxon>Bacteria</taxon>
        <taxon>Pseudomonadati</taxon>
        <taxon>Pseudomonadota</taxon>
        <taxon>Betaproteobacteria</taxon>
        <taxon>Neisseriales</taxon>
        <taxon>Chromobacteriaceae</taxon>
        <taxon>Chromobacterium</taxon>
    </lineage>
</organism>
<dbReference type="AlphaFoldDB" id="A0A1W0CRG0"/>
<evidence type="ECO:0000256" key="3">
    <source>
        <dbReference type="RuleBase" id="RU361153"/>
    </source>
</evidence>
<dbReference type="InterPro" id="IPR001547">
    <property type="entry name" value="Glyco_hydro_5"/>
</dbReference>
<evidence type="ECO:0000256" key="2">
    <source>
        <dbReference type="ARBA" id="ARBA00023295"/>
    </source>
</evidence>
<dbReference type="RefSeq" id="WP_081555974.1">
    <property type="nucleotide sequence ID" value="NZ_MUKV01000019.1"/>
</dbReference>
<dbReference type="InterPro" id="IPR051923">
    <property type="entry name" value="Glycosyl_Hydrolase_39"/>
</dbReference>
<dbReference type="InterPro" id="IPR017853">
    <property type="entry name" value="GH"/>
</dbReference>
<feature type="signal peptide" evidence="4">
    <location>
        <begin position="1"/>
        <end position="28"/>
    </location>
</feature>
<dbReference type="GO" id="GO:0000272">
    <property type="term" value="P:polysaccharide catabolic process"/>
    <property type="evidence" value="ECO:0007669"/>
    <property type="project" value="InterPro"/>
</dbReference>
<name>A0A1W0CRG0_9NEIS</name>
<proteinExistence type="inferred from homology"/>
<protein>
    <submittedName>
        <fullName evidence="6">Beta-xylosidase</fullName>
    </submittedName>
</protein>
<dbReference type="SUPFAM" id="SSF51445">
    <property type="entry name" value="(Trans)glycosidases"/>
    <property type="match status" value="1"/>
</dbReference>
<evidence type="ECO:0000259" key="5">
    <source>
        <dbReference type="Pfam" id="PF00150"/>
    </source>
</evidence>
<dbReference type="Proteomes" id="UP000192721">
    <property type="component" value="Unassembled WGS sequence"/>
</dbReference>
<evidence type="ECO:0000313" key="7">
    <source>
        <dbReference type="Proteomes" id="UP000192721"/>
    </source>
</evidence>
<feature type="chain" id="PRO_5012280459" evidence="4">
    <location>
        <begin position="29"/>
        <end position="443"/>
    </location>
</feature>
<reference evidence="6 7" key="1">
    <citation type="submission" date="2017-02" db="EMBL/GenBank/DDBJ databases">
        <title>Chromobacterium haemolyticum H5244.</title>
        <authorList>
            <person name="Gulvik C.A."/>
        </authorList>
    </citation>
    <scope>NUCLEOTIDE SEQUENCE [LARGE SCALE GENOMIC DNA]</scope>
    <source>
        <strain evidence="6 7">H5244</strain>
    </source>
</reference>
<sequence>MASARGGAARRMLVLAAVLGLAAAGPRAETTELTAGRPVVWRDFLGVNAHFLWFTPPQYQRQMQQLKSLGLNWVRVDLHWDRHEPKENQFVFAPLDQLVDTLKAQKLKSVFYLVGSAPFASSVPPLLGSSDQYPPKDDKVFAKRMAMLARRYPTVDAWQVWNEPNLPGFWRPLPSPEGYGRLLQASAEALRAAAPGKPVVMAGMAYYSQMPVRGGLMLEELGKKGSLSLKTIVAYHPYSQQPEGDDPKTRDFVLRAQQINARLRQVKAPGIWATEWGWSSYAGPKEEQDIIGRDGQADYLLRRLALMSALDYDRVFLFALSDLDQRASARDRGYGLLDLDGKPKPAYKALARFLAITGPRLEPAAPPRLDAAPDGLYSIAWRKPDGARLWMFWSASGGAARLPGIARATLRQPLSGGSTALSAAGDSLRVTVTPQLQILEWRE</sequence>
<dbReference type="Pfam" id="PF00150">
    <property type="entry name" value="Cellulase"/>
    <property type="match status" value="1"/>
</dbReference>
<dbReference type="GO" id="GO:0004553">
    <property type="term" value="F:hydrolase activity, hydrolyzing O-glycosyl compounds"/>
    <property type="evidence" value="ECO:0007669"/>
    <property type="project" value="InterPro"/>
</dbReference>
<accession>A0A1W0CRG0</accession>
<gene>
    <name evidence="6" type="ORF">B0T45_14530</name>
</gene>
<feature type="domain" description="Glycoside hydrolase family 5" evidence="5">
    <location>
        <begin position="43"/>
        <end position="287"/>
    </location>
</feature>
<comment type="caution">
    <text evidence="6">The sequence shown here is derived from an EMBL/GenBank/DDBJ whole genome shotgun (WGS) entry which is preliminary data.</text>
</comment>
<keyword evidence="4" id="KW-0732">Signal</keyword>